<dbReference type="Pfam" id="PF00535">
    <property type="entry name" value="Glycos_transf_2"/>
    <property type="match status" value="1"/>
</dbReference>
<protein>
    <submittedName>
        <fullName evidence="4">Glycosyltransferase family 2 protein</fullName>
    </submittedName>
</protein>
<gene>
    <name evidence="4" type="ORF">J1836_002865</name>
    <name evidence="3" type="ORF">J1836_09960</name>
</gene>
<reference evidence="3 5" key="1">
    <citation type="submission" date="2021-03" db="EMBL/GenBank/DDBJ databases">
        <title>Draft genome and methylome analysis of Thiotrix fructosivoruns ATCC 49748.</title>
        <authorList>
            <person name="Fomenkov A."/>
            <person name="Grabovich M.Y."/>
            <person name="Roberts R.J."/>
        </authorList>
    </citation>
    <scope>NUCLEOTIDE SEQUENCE [LARGE SCALE GENOMIC DNA]</scope>
    <source>
        <strain evidence="3 5">ATCC 49748</strain>
    </source>
</reference>
<keyword evidence="5" id="KW-1185">Reference proteome</keyword>
<evidence type="ECO:0000256" key="1">
    <source>
        <dbReference type="ARBA" id="ARBA00038494"/>
    </source>
</evidence>
<dbReference type="CDD" id="cd02511">
    <property type="entry name" value="Beta4Glucosyltransferase"/>
    <property type="match status" value="1"/>
</dbReference>
<dbReference type="RefSeq" id="WP_207250954.1">
    <property type="nucleotide sequence ID" value="NZ_JAFMPM010000006.1"/>
</dbReference>
<accession>A0A8B0SNP2</accession>
<keyword evidence="4" id="KW-0808">Transferase</keyword>
<evidence type="ECO:0000313" key="3">
    <source>
        <dbReference type="EMBL" id="MBO0613246.1"/>
    </source>
</evidence>
<dbReference type="Gene3D" id="3.90.550.10">
    <property type="entry name" value="Spore Coat Polysaccharide Biosynthesis Protein SpsA, Chain A"/>
    <property type="match status" value="1"/>
</dbReference>
<feature type="domain" description="Glycosyltransferase 2-like" evidence="2">
    <location>
        <begin position="7"/>
        <end position="94"/>
    </location>
</feature>
<organism evidence="4">
    <name type="scientific">Thiothrix fructosivorans</name>
    <dbReference type="NCBI Taxonomy" id="111770"/>
    <lineage>
        <taxon>Bacteria</taxon>
        <taxon>Pseudomonadati</taxon>
        <taxon>Pseudomonadota</taxon>
        <taxon>Gammaproteobacteria</taxon>
        <taxon>Thiotrichales</taxon>
        <taxon>Thiotrichaceae</taxon>
        <taxon>Thiothrix</taxon>
    </lineage>
</organism>
<dbReference type="InterPro" id="IPR029044">
    <property type="entry name" value="Nucleotide-diphossugar_trans"/>
</dbReference>
<dbReference type="AlphaFoldDB" id="A0A8B0SNP2"/>
<dbReference type="Proteomes" id="UP000664466">
    <property type="component" value="Unassembled WGS sequence"/>
</dbReference>
<evidence type="ECO:0000313" key="5">
    <source>
        <dbReference type="Proteomes" id="UP000664466"/>
    </source>
</evidence>
<dbReference type="InterPro" id="IPR001173">
    <property type="entry name" value="Glyco_trans_2-like"/>
</dbReference>
<name>A0A8B0SNP2_9GAMM</name>
<dbReference type="SUPFAM" id="SSF53448">
    <property type="entry name" value="Nucleotide-diphospho-sugar transferases"/>
    <property type="match status" value="1"/>
</dbReference>
<dbReference type="GO" id="GO:0016740">
    <property type="term" value="F:transferase activity"/>
    <property type="evidence" value="ECO:0007669"/>
    <property type="project" value="UniProtKB-KW"/>
</dbReference>
<dbReference type="EMBL" id="CP072748">
    <property type="protein sequence ID" value="QTX11317.1"/>
    <property type="molecule type" value="Genomic_DNA"/>
</dbReference>
<reference evidence="4" key="2">
    <citation type="submission" date="2021-04" db="EMBL/GenBank/DDBJ databases">
        <title>Complete Genome and methylome analysis of Thiothrix fructosivorans ATCC 49748.</title>
        <authorList>
            <person name="Fomenkov A."/>
            <person name="Sun L."/>
            <person name="Vincze T."/>
            <person name="Grabovich M.Y."/>
            <person name="Roberts R.J."/>
        </authorList>
    </citation>
    <scope>NUCLEOTIDE SEQUENCE</scope>
    <source>
        <strain evidence="4">ATCC 49748</strain>
    </source>
</reference>
<evidence type="ECO:0000259" key="2">
    <source>
        <dbReference type="Pfam" id="PF00535"/>
    </source>
</evidence>
<dbReference type="EMBL" id="JAFMPM010000006">
    <property type="protein sequence ID" value="MBO0613246.1"/>
    <property type="molecule type" value="Genomic_DNA"/>
</dbReference>
<sequence length="253" mass="28959">MTKISGLVITYNEAQHIRACLESLLQVCDEVIVVDSLSTDDTVAIATALGAKVYSQAFLGYGLQKNHGLAFCQHVWVLSLDADERLDADAIADIQRLDLVNSQYDTYEFRRKNLFHGKWIRCTTWYPDYVRRLFHREKVRFSEAQCHEKVESTAHTQLDSHIIHYSFTDYHDMLHKLNKYSTQYAADNSGTKKRVSVWSPALHGLFAFLKNYVIRGGILCGFDGFNISLLNALGSYFKYAKLLEKQRYSGAKP</sequence>
<proteinExistence type="inferred from homology"/>
<evidence type="ECO:0000313" key="4">
    <source>
        <dbReference type="EMBL" id="QTX11317.1"/>
    </source>
</evidence>
<dbReference type="PANTHER" id="PTHR43630">
    <property type="entry name" value="POLY-BETA-1,6-N-ACETYL-D-GLUCOSAMINE SYNTHASE"/>
    <property type="match status" value="1"/>
</dbReference>
<comment type="similarity">
    <text evidence="1">Belongs to the glycosyltransferase 2 family. WaaE/KdtX subfamily.</text>
</comment>
<dbReference type="PANTHER" id="PTHR43630:SF2">
    <property type="entry name" value="GLYCOSYLTRANSFERASE"/>
    <property type="match status" value="1"/>
</dbReference>